<dbReference type="PROSITE" id="PS50231">
    <property type="entry name" value="RICIN_B_LECTIN"/>
    <property type="match status" value="1"/>
</dbReference>
<accession>A0ABV5KLZ5</accession>
<dbReference type="PROSITE" id="PS01124">
    <property type="entry name" value="HTH_ARAC_FAMILY_2"/>
    <property type="match status" value="1"/>
</dbReference>
<evidence type="ECO:0000256" key="6">
    <source>
        <dbReference type="ARBA" id="ARBA00023125"/>
    </source>
</evidence>
<dbReference type="InterPro" id="IPR009057">
    <property type="entry name" value="Homeodomain-like_sf"/>
</dbReference>
<feature type="domain" description="HTH araC/xylS-type" evidence="9">
    <location>
        <begin position="413"/>
        <end position="511"/>
    </location>
</feature>
<dbReference type="SMART" id="SM00458">
    <property type="entry name" value="RICIN"/>
    <property type="match status" value="1"/>
</dbReference>
<reference evidence="11 12" key="1">
    <citation type="submission" date="2024-09" db="EMBL/GenBank/DDBJ databases">
        <authorList>
            <person name="Sun Q."/>
            <person name="Mori K."/>
        </authorList>
    </citation>
    <scope>NUCLEOTIDE SEQUENCE [LARGE SCALE GENOMIC DNA]</scope>
    <source>
        <strain evidence="11 12">TISTR 2452</strain>
    </source>
</reference>
<evidence type="ECO:0000256" key="2">
    <source>
        <dbReference type="ARBA" id="ARBA00022490"/>
    </source>
</evidence>
<comment type="subcellular location">
    <subcellularLocation>
        <location evidence="1">Cytoplasm</location>
    </subcellularLocation>
</comment>
<evidence type="ECO:0000259" key="10">
    <source>
        <dbReference type="PROSITE" id="PS50110"/>
    </source>
</evidence>
<evidence type="ECO:0000256" key="8">
    <source>
        <dbReference type="PROSITE-ProRule" id="PRU00169"/>
    </source>
</evidence>
<dbReference type="SUPFAM" id="SSF50370">
    <property type="entry name" value="Ricin B-like lectins"/>
    <property type="match status" value="1"/>
</dbReference>
<dbReference type="Gene3D" id="1.10.10.60">
    <property type="entry name" value="Homeodomain-like"/>
    <property type="match status" value="2"/>
</dbReference>
<dbReference type="Proteomes" id="UP001589747">
    <property type="component" value="Unassembled WGS sequence"/>
</dbReference>
<keyword evidence="6" id="KW-0238">DNA-binding</keyword>
<dbReference type="EMBL" id="JBHMDO010000012">
    <property type="protein sequence ID" value="MFB9325616.1"/>
    <property type="molecule type" value="Genomic_DNA"/>
</dbReference>
<dbReference type="PANTHER" id="PTHR42713">
    <property type="entry name" value="HISTIDINE KINASE-RELATED"/>
    <property type="match status" value="1"/>
</dbReference>
<dbReference type="SMART" id="SM00448">
    <property type="entry name" value="REC"/>
    <property type="match status" value="1"/>
</dbReference>
<dbReference type="Gene3D" id="3.40.50.2300">
    <property type="match status" value="1"/>
</dbReference>
<evidence type="ECO:0000259" key="9">
    <source>
        <dbReference type="PROSITE" id="PS01124"/>
    </source>
</evidence>
<dbReference type="InterPro" id="IPR035992">
    <property type="entry name" value="Ricin_B-like_lectins"/>
</dbReference>
<evidence type="ECO:0000313" key="11">
    <source>
        <dbReference type="EMBL" id="MFB9325616.1"/>
    </source>
</evidence>
<dbReference type="InterPro" id="IPR011006">
    <property type="entry name" value="CheY-like_superfamily"/>
</dbReference>
<gene>
    <name evidence="11" type="ORF">ACFFSY_06730</name>
</gene>
<dbReference type="Pfam" id="PF12833">
    <property type="entry name" value="HTH_18"/>
    <property type="match status" value="1"/>
</dbReference>
<keyword evidence="7" id="KW-0804">Transcription</keyword>
<sequence>MLRAMIVEDNAVYRYAIRTIIDWGQCGFEPPAEAVNGKQALSCLREAPVDLIVTDISMPEMNGIELIQQVKQLSPGTEIIVLSSYDDFPFVKNALKLGAADYLLKHDLEPENLVQSVMQAKEKIADRKQASASEPEPEPENAIRLIHRLLTRPVSPEEAERLAEAAQLPQRRSAFVMLSAAVNEPDLDSEHAATGASIFGPLEPAWFVIPLGRGRYAFYVDFKDEKSEARMLTAAYEIAECISRIAGQRGMECRIGISRSGFGVKTIDGLHKQAEAAVFRSLYEEGDAGRVYSASGDRPYRDTVLAGTYQSLLKALKSGETEACEALTERLFRDMRIAKPPEAELRKLLLDLFALLVVTSSDRGAEIEPMDHWQSWVTDSLARLTALDRIRLAVLERVRRVCGGSARERPEIRQAKAYIIKHLDEELNVADLSRRLDLSPNYLSILFRQQTGQRLSEFIQHCRMEEAKRLLRETTLKVYETAAKVGYKDTSYFCKVFKEYAGMTVSDYRGSTQPVSGFQTDTQYMLINRNSGMALDVDSDSTAEGAEIIQWHQHGEANQCWLLVPAGGDAYKLVNRRSGLLLGVDGGSAEGGAGLVQETDGGRTSQRWRIMKSGSYYKLVNAGSGLLADVNGSAKAPNARIIQWKDTMGANQQWDIVKVR</sequence>
<evidence type="ECO:0000313" key="12">
    <source>
        <dbReference type="Proteomes" id="UP001589747"/>
    </source>
</evidence>
<dbReference type="SMART" id="SM00342">
    <property type="entry name" value="HTH_ARAC"/>
    <property type="match status" value="1"/>
</dbReference>
<keyword evidence="5" id="KW-0805">Transcription regulation</keyword>
<dbReference type="PROSITE" id="PS50110">
    <property type="entry name" value="RESPONSE_REGULATORY"/>
    <property type="match status" value="1"/>
</dbReference>
<dbReference type="SUPFAM" id="SSF52172">
    <property type="entry name" value="CheY-like"/>
    <property type="match status" value="1"/>
</dbReference>
<dbReference type="InterPro" id="IPR001789">
    <property type="entry name" value="Sig_transdc_resp-reg_receiver"/>
</dbReference>
<dbReference type="InterPro" id="IPR051552">
    <property type="entry name" value="HptR"/>
</dbReference>
<dbReference type="RefSeq" id="WP_377491798.1">
    <property type="nucleotide sequence ID" value="NZ_JBHMDO010000012.1"/>
</dbReference>
<evidence type="ECO:0000256" key="5">
    <source>
        <dbReference type="ARBA" id="ARBA00023015"/>
    </source>
</evidence>
<dbReference type="Pfam" id="PF14200">
    <property type="entry name" value="RicinB_lectin_2"/>
    <property type="match status" value="2"/>
</dbReference>
<evidence type="ECO:0000256" key="3">
    <source>
        <dbReference type="ARBA" id="ARBA00022553"/>
    </source>
</evidence>
<keyword evidence="12" id="KW-1185">Reference proteome</keyword>
<keyword evidence="4" id="KW-0902">Two-component regulatory system</keyword>
<keyword evidence="3 8" id="KW-0597">Phosphoprotein</keyword>
<dbReference type="CDD" id="cd17536">
    <property type="entry name" value="REC_YesN-like"/>
    <property type="match status" value="1"/>
</dbReference>
<dbReference type="InterPro" id="IPR018060">
    <property type="entry name" value="HTH_AraC"/>
</dbReference>
<comment type="caution">
    <text evidence="11">The sequence shown here is derived from an EMBL/GenBank/DDBJ whole genome shotgun (WGS) entry which is preliminary data.</text>
</comment>
<feature type="modified residue" description="4-aspartylphosphate" evidence="8">
    <location>
        <position position="55"/>
    </location>
</feature>
<keyword evidence="2" id="KW-0963">Cytoplasm</keyword>
<dbReference type="Gene3D" id="2.80.10.50">
    <property type="match status" value="1"/>
</dbReference>
<evidence type="ECO:0000256" key="4">
    <source>
        <dbReference type="ARBA" id="ARBA00023012"/>
    </source>
</evidence>
<evidence type="ECO:0000256" key="7">
    <source>
        <dbReference type="ARBA" id="ARBA00023163"/>
    </source>
</evidence>
<dbReference type="PANTHER" id="PTHR42713:SF3">
    <property type="entry name" value="TRANSCRIPTIONAL REGULATORY PROTEIN HPTR"/>
    <property type="match status" value="1"/>
</dbReference>
<dbReference type="InterPro" id="IPR000772">
    <property type="entry name" value="Ricin_B_lectin"/>
</dbReference>
<name>A0ABV5KLZ5_9BACL</name>
<dbReference type="Pfam" id="PF00072">
    <property type="entry name" value="Response_reg"/>
    <property type="match status" value="1"/>
</dbReference>
<protein>
    <submittedName>
        <fullName evidence="11">RICIN domain-containing protein</fullName>
    </submittedName>
</protein>
<feature type="domain" description="Response regulatory" evidence="10">
    <location>
        <begin position="3"/>
        <end position="120"/>
    </location>
</feature>
<dbReference type="SUPFAM" id="SSF46689">
    <property type="entry name" value="Homeodomain-like"/>
    <property type="match status" value="2"/>
</dbReference>
<evidence type="ECO:0000256" key="1">
    <source>
        <dbReference type="ARBA" id="ARBA00004496"/>
    </source>
</evidence>
<proteinExistence type="predicted"/>
<organism evidence="11 12">
    <name type="scientific">Paenibacillus aurantiacus</name>
    <dbReference type="NCBI Taxonomy" id="1936118"/>
    <lineage>
        <taxon>Bacteria</taxon>
        <taxon>Bacillati</taxon>
        <taxon>Bacillota</taxon>
        <taxon>Bacilli</taxon>
        <taxon>Bacillales</taxon>
        <taxon>Paenibacillaceae</taxon>
        <taxon>Paenibacillus</taxon>
    </lineage>
</organism>